<dbReference type="GO" id="GO:0005634">
    <property type="term" value="C:nucleus"/>
    <property type="evidence" value="ECO:0007669"/>
    <property type="project" value="UniProtKB-SubCell"/>
</dbReference>
<reference evidence="8" key="1">
    <citation type="journal article" date="2013" name="Nat. Biotechnol.">
        <title>Draft genome sequence of chickpea (Cicer arietinum) provides a resource for trait improvement.</title>
        <authorList>
            <person name="Varshney R.K."/>
            <person name="Song C."/>
            <person name="Saxena R.K."/>
            <person name="Azam S."/>
            <person name="Yu S."/>
            <person name="Sharpe A.G."/>
            <person name="Cannon S."/>
            <person name="Baek J."/>
            <person name="Rosen B.D."/>
            <person name="Tar'an B."/>
            <person name="Millan T."/>
            <person name="Zhang X."/>
            <person name="Ramsay L.D."/>
            <person name="Iwata A."/>
            <person name="Wang Y."/>
            <person name="Nelson W."/>
            <person name="Farmer A.D."/>
            <person name="Gaur P.M."/>
            <person name="Soderlund C."/>
            <person name="Penmetsa R.V."/>
            <person name="Xu C."/>
            <person name="Bharti A.K."/>
            <person name="He W."/>
            <person name="Winter P."/>
            <person name="Zhao S."/>
            <person name="Hane J.K."/>
            <person name="Carrasquilla-Garcia N."/>
            <person name="Condie J.A."/>
            <person name="Upadhyaya H.D."/>
            <person name="Luo M.C."/>
            <person name="Thudi M."/>
            <person name="Gowda C.L."/>
            <person name="Singh N.P."/>
            <person name="Lichtenzveig J."/>
            <person name="Gali K.K."/>
            <person name="Rubio J."/>
            <person name="Nadarajan N."/>
            <person name="Dolezel J."/>
            <person name="Bansal K.C."/>
            <person name="Xu X."/>
            <person name="Edwards D."/>
            <person name="Zhang G."/>
            <person name="Kahl G."/>
            <person name="Gil J."/>
            <person name="Singh K.B."/>
            <person name="Datta S.K."/>
            <person name="Jackson S.A."/>
            <person name="Wang J."/>
            <person name="Cook D.R."/>
        </authorList>
    </citation>
    <scope>NUCLEOTIDE SEQUENCE [LARGE SCALE GENOMIC DNA]</scope>
    <source>
        <strain evidence="8">cv. CDC Frontier</strain>
    </source>
</reference>
<keyword evidence="4 5" id="KW-0539">Nucleus</keyword>
<dbReference type="PANTHER" id="PTHR31500">
    <property type="entry name" value="AT-HOOK MOTIF NUCLEAR-LOCALIZED PROTEIN 9"/>
    <property type="match status" value="1"/>
</dbReference>
<feature type="compositionally biased region" description="Basic and acidic residues" evidence="6">
    <location>
        <begin position="194"/>
        <end position="217"/>
    </location>
</feature>
<proteinExistence type="predicted"/>
<gene>
    <name evidence="9" type="primary">LOC101507512</name>
</gene>
<keyword evidence="3 5" id="KW-0804">Transcription</keyword>
<dbReference type="PROSITE" id="PS51742">
    <property type="entry name" value="PPC"/>
    <property type="match status" value="1"/>
</dbReference>
<comment type="subcellular location">
    <subcellularLocation>
        <location evidence="5">Nucleus</location>
    </subcellularLocation>
</comment>
<dbReference type="InterPro" id="IPR005175">
    <property type="entry name" value="PPC_dom"/>
</dbReference>
<dbReference type="Gene3D" id="3.30.1330.80">
    <property type="entry name" value="Hypothetical protein, similar to alpha- acetolactate decarboxylase, domain 2"/>
    <property type="match status" value="1"/>
</dbReference>
<evidence type="ECO:0000256" key="3">
    <source>
        <dbReference type="ARBA" id="ARBA00023163"/>
    </source>
</evidence>
<evidence type="ECO:0000256" key="5">
    <source>
        <dbReference type="RuleBase" id="RU367031"/>
    </source>
</evidence>
<feature type="region of interest" description="Disordered" evidence="6">
    <location>
        <begin position="193"/>
        <end position="217"/>
    </location>
</feature>
<dbReference type="InterPro" id="IPR039605">
    <property type="entry name" value="AHL"/>
</dbReference>
<dbReference type="PaxDb" id="3827-XP_004501114.1"/>
<dbReference type="RefSeq" id="XP_004501114.1">
    <property type="nucleotide sequence ID" value="XM_004501057.1"/>
</dbReference>
<evidence type="ECO:0000256" key="2">
    <source>
        <dbReference type="ARBA" id="ARBA00023125"/>
    </source>
</evidence>
<sequence length="217" mass="23404">MRSYGLESKDEFPREGSVVLALPTPSPPPLASASIGTSKKSRGRPRGSHNKNHSRKIPSGLPRPTLTSHIIMVNPGEELYEKLRAFSQDIAKSVSIVTANGVVSKVRISSHPSSDETITYEGRYEIISLSGSFIFYENESQRNINSGLNVTLSSFSDGRVFGGRVAGVLIAATSLQIVLGSFSSEGLEEVDFTNQKENESGPKEVPTEAPKDLIIKG</sequence>
<comment type="domain">
    <text evidence="5">The PPC domain mediates interactions between AHL proteins.</text>
</comment>
<dbReference type="OrthoDB" id="1436331at2759"/>
<protein>
    <recommendedName>
        <fullName evidence="5">AT-hook motif nuclear-localized protein</fullName>
    </recommendedName>
</protein>
<dbReference type="CDD" id="cd11378">
    <property type="entry name" value="DUF296"/>
    <property type="match status" value="1"/>
</dbReference>
<name>A0A1S2Y8M7_CICAR</name>
<dbReference type="KEGG" id="cam:101507512"/>
<dbReference type="GO" id="GO:0003680">
    <property type="term" value="F:minor groove of adenine-thymine-rich DNA binding"/>
    <property type="evidence" value="ECO:0007669"/>
    <property type="project" value="UniProtKB-UniRule"/>
</dbReference>
<comment type="function">
    <text evidence="5">Transcription factor that specifically binds AT-rich DNA sequences related to the nuclear matrix attachment regions (MARs).</text>
</comment>
<dbReference type="Pfam" id="PF03479">
    <property type="entry name" value="PCC"/>
    <property type="match status" value="1"/>
</dbReference>
<keyword evidence="8" id="KW-1185">Reference proteome</keyword>
<evidence type="ECO:0000256" key="6">
    <source>
        <dbReference type="SAM" id="MobiDB-lite"/>
    </source>
</evidence>
<evidence type="ECO:0000313" key="8">
    <source>
        <dbReference type="Proteomes" id="UP000087171"/>
    </source>
</evidence>
<evidence type="ECO:0000256" key="4">
    <source>
        <dbReference type="ARBA" id="ARBA00023242"/>
    </source>
</evidence>
<feature type="compositionally biased region" description="Basic residues" evidence="6">
    <location>
        <begin position="39"/>
        <end position="56"/>
    </location>
</feature>
<dbReference type="eggNOG" id="ENOG502QSB3">
    <property type="taxonomic scope" value="Eukaryota"/>
</dbReference>
<dbReference type="GeneID" id="101507512"/>
<evidence type="ECO:0000256" key="1">
    <source>
        <dbReference type="ARBA" id="ARBA00023015"/>
    </source>
</evidence>
<keyword evidence="2 5" id="KW-0238">DNA-binding</keyword>
<accession>A0A1S2Y8M7</accession>
<reference evidence="9" key="2">
    <citation type="submission" date="2025-08" db="UniProtKB">
        <authorList>
            <consortium name="RefSeq"/>
        </authorList>
    </citation>
    <scope>IDENTIFICATION</scope>
    <source>
        <tissue evidence="9">Etiolated seedlings</tissue>
    </source>
</reference>
<keyword evidence="1 5" id="KW-0805">Transcription regulation</keyword>
<dbReference type="Proteomes" id="UP000087171">
    <property type="component" value="Chromosome Ca5"/>
</dbReference>
<dbReference type="AlphaFoldDB" id="A0A1S2Y8M7"/>
<evidence type="ECO:0000313" key="9">
    <source>
        <dbReference type="RefSeq" id="XP_004501114.1"/>
    </source>
</evidence>
<organism evidence="8 9">
    <name type="scientific">Cicer arietinum</name>
    <name type="common">Chickpea</name>
    <name type="synonym">Garbanzo</name>
    <dbReference type="NCBI Taxonomy" id="3827"/>
    <lineage>
        <taxon>Eukaryota</taxon>
        <taxon>Viridiplantae</taxon>
        <taxon>Streptophyta</taxon>
        <taxon>Embryophyta</taxon>
        <taxon>Tracheophyta</taxon>
        <taxon>Spermatophyta</taxon>
        <taxon>Magnoliopsida</taxon>
        <taxon>eudicotyledons</taxon>
        <taxon>Gunneridae</taxon>
        <taxon>Pentapetalae</taxon>
        <taxon>rosids</taxon>
        <taxon>fabids</taxon>
        <taxon>Fabales</taxon>
        <taxon>Fabaceae</taxon>
        <taxon>Papilionoideae</taxon>
        <taxon>50 kb inversion clade</taxon>
        <taxon>NPAAA clade</taxon>
        <taxon>Hologalegina</taxon>
        <taxon>IRL clade</taxon>
        <taxon>Cicereae</taxon>
        <taxon>Cicer</taxon>
    </lineage>
</organism>
<dbReference type="SUPFAM" id="SSF117856">
    <property type="entry name" value="AF0104/ALDC/Ptd012-like"/>
    <property type="match status" value="1"/>
</dbReference>
<dbReference type="PANTHER" id="PTHR31500:SF56">
    <property type="entry name" value="AT-HOOK MOTIF NUCLEAR-LOCALIZED PROTEIN"/>
    <property type="match status" value="1"/>
</dbReference>
<feature type="region of interest" description="Disordered" evidence="6">
    <location>
        <begin position="1"/>
        <end position="66"/>
    </location>
</feature>
<feature type="domain" description="PPC" evidence="7">
    <location>
        <begin position="62"/>
        <end position="208"/>
    </location>
</feature>
<evidence type="ECO:0000259" key="7">
    <source>
        <dbReference type="PROSITE" id="PS51742"/>
    </source>
</evidence>